<gene>
    <name evidence="1" type="ORF">IFM89_009966</name>
</gene>
<dbReference type="EMBL" id="JADFTS010000006">
    <property type="protein sequence ID" value="KAF9600517.1"/>
    <property type="molecule type" value="Genomic_DNA"/>
</dbReference>
<evidence type="ECO:0000313" key="1">
    <source>
        <dbReference type="EMBL" id="KAF9600517.1"/>
    </source>
</evidence>
<dbReference type="OrthoDB" id="1878759at2759"/>
<protein>
    <submittedName>
        <fullName evidence="1">Uncharacterized protein</fullName>
    </submittedName>
</protein>
<dbReference type="UniPathway" id="UPA00143"/>
<dbReference type="AlphaFoldDB" id="A0A835LPX7"/>
<organism evidence="1 2">
    <name type="scientific">Coptis chinensis</name>
    <dbReference type="NCBI Taxonomy" id="261450"/>
    <lineage>
        <taxon>Eukaryota</taxon>
        <taxon>Viridiplantae</taxon>
        <taxon>Streptophyta</taxon>
        <taxon>Embryophyta</taxon>
        <taxon>Tracheophyta</taxon>
        <taxon>Spermatophyta</taxon>
        <taxon>Magnoliopsida</taxon>
        <taxon>Ranunculales</taxon>
        <taxon>Ranunculaceae</taxon>
        <taxon>Coptidoideae</taxon>
        <taxon>Coptis</taxon>
    </lineage>
</organism>
<comment type="caution">
    <text evidence="1">The sequence shown here is derived from an EMBL/GenBank/DDBJ whole genome shotgun (WGS) entry which is preliminary data.</text>
</comment>
<sequence>MVVLSLPCSRKKRPSTFLIGCRRELAHVQDLGLPNCVEVSCQESQFDHHVSLLRLLYAVSDGSITNTCHGVRNAIGTLQVAVELGCEDIIVGWKHRENIVKAVEVQTPDLDMLETMVKVIEVAAKVLEAIAYVDSTTINDDDSPPFKMDGELWQSLESAFVSMLLALPSGRSSGDLDRLVEESVH</sequence>
<evidence type="ECO:0000313" key="2">
    <source>
        <dbReference type="Proteomes" id="UP000631114"/>
    </source>
</evidence>
<dbReference type="GO" id="GO:0016567">
    <property type="term" value="P:protein ubiquitination"/>
    <property type="evidence" value="ECO:0007669"/>
    <property type="project" value="UniProtKB-UniPathway"/>
</dbReference>
<name>A0A835LPX7_9MAGN</name>
<proteinExistence type="predicted"/>
<reference evidence="1 2" key="1">
    <citation type="submission" date="2020-10" db="EMBL/GenBank/DDBJ databases">
        <title>The Coptis chinensis genome and diversification of protoberbering-type alkaloids.</title>
        <authorList>
            <person name="Wang B."/>
            <person name="Shu S."/>
            <person name="Song C."/>
            <person name="Liu Y."/>
        </authorList>
    </citation>
    <scope>NUCLEOTIDE SEQUENCE [LARGE SCALE GENOMIC DNA]</scope>
    <source>
        <strain evidence="1">HL-2020</strain>
        <tissue evidence="1">Leaf</tissue>
    </source>
</reference>
<accession>A0A835LPX7</accession>
<dbReference type="Proteomes" id="UP000631114">
    <property type="component" value="Unassembled WGS sequence"/>
</dbReference>
<keyword evidence="2" id="KW-1185">Reference proteome</keyword>